<dbReference type="EMBL" id="WOWK01000229">
    <property type="protein sequence ID" value="KAF0315140.1"/>
    <property type="molecule type" value="Genomic_DNA"/>
</dbReference>
<dbReference type="InterPro" id="IPR020850">
    <property type="entry name" value="GED_dom"/>
</dbReference>
<sequence>MDIVMQLCQKQSTPWKRIVEIRIEKVMDTVKAFVDEAFEEISALRTFTDNVINLAIESCLIQDLPSVFTARLTNDLTDDEVSHIAIESDDIRSYRSEIEEDIKQLKRGLEECRRFRPRSTVAKLRSTKKRIYETRTTTTPTSALDDFGAAAPFTQPQTVQLPLRRIPEMPKPKADVSEVSSGTGLFGTSTDVPGLSTSATAPLPLQLHKRGTRSLCETR</sequence>
<feature type="domain" description="GED" evidence="1">
    <location>
        <begin position="23"/>
        <end position="120"/>
    </location>
</feature>
<evidence type="ECO:0000259" key="1">
    <source>
        <dbReference type="PROSITE" id="PS51388"/>
    </source>
</evidence>
<dbReference type="OrthoDB" id="415706at2759"/>
<dbReference type="PROSITE" id="PS51388">
    <property type="entry name" value="GED"/>
    <property type="match status" value="1"/>
</dbReference>
<protein>
    <submittedName>
        <fullName evidence="2">Dynamin family protein</fullName>
    </submittedName>
</protein>
<name>A0A8H3VWD7_9PEZI</name>
<accession>A0A8H3VWD7</accession>
<gene>
    <name evidence="2" type="ORF">GQ607_017617</name>
</gene>
<comment type="caution">
    <text evidence="2">The sequence shown here is derived from an EMBL/GenBank/DDBJ whole genome shotgun (WGS) entry which is preliminary data.</text>
</comment>
<reference evidence="2 3" key="1">
    <citation type="submission" date="2019-12" db="EMBL/GenBank/DDBJ databases">
        <title>A genome sequence resource for the geographically widespread anthracnose pathogen Colletotrichum asianum.</title>
        <authorList>
            <person name="Meng Y."/>
        </authorList>
    </citation>
    <scope>NUCLEOTIDE SEQUENCE [LARGE SCALE GENOMIC DNA]</scope>
    <source>
        <strain evidence="2 3">ICMP 18580</strain>
    </source>
</reference>
<proteinExistence type="predicted"/>
<evidence type="ECO:0000313" key="2">
    <source>
        <dbReference type="EMBL" id="KAF0315140.1"/>
    </source>
</evidence>
<dbReference type="Proteomes" id="UP000434172">
    <property type="component" value="Unassembled WGS sequence"/>
</dbReference>
<keyword evidence="3" id="KW-1185">Reference proteome</keyword>
<dbReference type="AlphaFoldDB" id="A0A8H3VWD7"/>
<evidence type="ECO:0000313" key="3">
    <source>
        <dbReference type="Proteomes" id="UP000434172"/>
    </source>
</evidence>
<organism evidence="2 3">
    <name type="scientific">Colletotrichum asianum</name>
    <dbReference type="NCBI Taxonomy" id="702518"/>
    <lineage>
        <taxon>Eukaryota</taxon>
        <taxon>Fungi</taxon>
        <taxon>Dikarya</taxon>
        <taxon>Ascomycota</taxon>
        <taxon>Pezizomycotina</taxon>
        <taxon>Sordariomycetes</taxon>
        <taxon>Hypocreomycetidae</taxon>
        <taxon>Glomerellales</taxon>
        <taxon>Glomerellaceae</taxon>
        <taxon>Colletotrichum</taxon>
        <taxon>Colletotrichum gloeosporioides species complex</taxon>
    </lineage>
</organism>